<comment type="caution">
    <text evidence="1">The sequence shown here is derived from an EMBL/GenBank/DDBJ whole genome shotgun (WGS) entry which is preliminary data.</text>
</comment>
<protein>
    <submittedName>
        <fullName evidence="1">Uncharacterized protein</fullName>
    </submittedName>
</protein>
<dbReference type="AlphaFoldDB" id="A0AAV7VQK7"/>
<reference evidence="1" key="1">
    <citation type="journal article" date="2022" name="bioRxiv">
        <title>Sequencing and chromosome-scale assembly of the giantPleurodeles waltlgenome.</title>
        <authorList>
            <person name="Brown T."/>
            <person name="Elewa A."/>
            <person name="Iarovenko S."/>
            <person name="Subramanian E."/>
            <person name="Araus A.J."/>
            <person name="Petzold A."/>
            <person name="Susuki M."/>
            <person name="Suzuki K.-i.T."/>
            <person name="Hayashi T."/>
            <person name="Toyoda A."/>
            <person name="Oliveira C."/>
            <person name="Osipova E."/>
            <person name="Leigh N.D."/>
            <person name="Simon A."/>
            <person name="Yun M.H."/>
        </authorList>
    </citation>
    <scope>NUCLEOTIDE SEQUENCE</scope>
    <source>
        <strain evidence="1">20211129_DDA</strain>
        <tissue evidence="1">Liver</tissue>
    </source>
</reference>
<gene>
    <name evidence="1" type="ORF">NDU88_006458</name>
</gene>
<accession>A0AAV7VQK7</accession>
<proteinExistence type="predicted"/>
<keyword evidence="2" id="KW-1185">Reference proteome</keyword>
<dbReference type="Proteomes" id="UP001066276">
    <property type="component" value="Chromosome 2_1"/>
</dbReference>
<evidence type="ECO:0000313" key="2">
    <source>
        <dbReference type="Proteomes" id="UP001066276"/>
    </source>
</evidence>
<evidence type="ECO:0000313" key="1">
    <source>
        <dbReference type="EMBL" id="KAJ1202661.1"/>
    </source>
</evidence>
<name>A0AAV7VQK7_PLEWA</name>
<sequence>MIARRPIVIEGKKGMVDDSPEQRTILQVASSKAASANVELYLITTIQSIRVKRSYPAISADLAGVLRRRSRRVETGAVYENSHKTPGAVVLFDFRTKRAKNFDAH</sequence>
<organism evidence="1 2">
    <name type="scientific">Pleurodeles waltl</name>
    <name type="common">Iberian ribbed newt</name>
    <dbReference type="NCBI Taxonomy" id="8319"/>
    <lineage>
        <taxon>Eukaryota</taxon>
        <taxon>Metazoa</taxon>
        <taxon>Chordata</taxon>
        <taxon>Craniata</taxon>
        <taxon>Vertebrata</taxon>
        <taxon>Euteleostomi</taxon>
        <taxon>Amphibia</taxon>
        <taxon>Batrachia</taxon>
        <taxon>Caudata</taxon>
        <taxon>Salamandroidea</taxon>
        <taxon>Salamandridae</taxon>
        <taxon>Pleurodelinae</taxon>
        <taxon>Pleurodeles</taxon>
    </lineage>
</organism>
<dbReference type="EMBL" id="JANPWB010000003">
    <property type="protein sequence ID" value="KAJ1202661.1"/>
    <property type="molecule type" value="Genomic_DNA"/>
</dbReference>